<dbReference type="PANTHER" id="PTHR39209">
    <property type="match status" value="1"/>
</dbReference>
<keyword evidence="2" id="KW-1185">Reference proteome</keyword>
<dbReference type="AlphaFoldDB" id="A0A6A5SP00"/>
<accession>A0A6A5SP00</accession>
<proteinExistence type="predicted"/>
<gene>
    <name evidence="1" type="ORF">EJ02DRAFT_345733</name>
</gene>
<organism evidence="1 2">
    <name type="scientific">Clathrospora elynae</name>
    <dbReference type="NCBI Taxonomy" id="706981"/>
    <lineage>
        <taxon>Eukaryota</taxon>
        <taxon>Fungi</taxon>
        <taxon>Dikarya</taxon>
        <taxon>Ascomycota</taxon>
        <taxon>Pezizomycotina</taxon>
        <taxon>Dothideomycetes</taxon>
        <taxon>Pleosporomycetidae</taxon>
        <taxon>Pleosporales</taxon>
        <taxon>Diademaceae</taxon>
        <taxon>Clathrospora</taxon>
    </lineage>
</organism>
<reference evidence="1" key="1">
    <citation type="journal article" date="2020" name="Stud. Mycol.">
        <title>101 Dothideomycetes genomes: a test case for predicting lifestyles and emergence of pathogens.</title>
        <authorList>
            <person name="Haridas S."/>
            <person name="Albert R."/>
            <person name="Binder M."/>
            <person name="Bloem J."/>
            <person name="Labutti K."/>
            <person name="Salamov A."/>
            <person name="Andreopoulos B."/>
            <person name="Baker S."/>
            <person name="Barry K."/>
            <person name="Bills G."/>
            <person name="Bluhm B."/>
            <person name="Cannon C."/>
            <person name="Castanera R."/>
            <person name="Culley D."/>
            <person name="Daum C."/>
            <person name="Ezra D."/>
            <person name="Gonzalez J."/>
            <person name="Henrissat B."/>
            <person name="Kuo A."/>
            <person name="Liang C."/>
            <person name="Lipzen A."/>
            <person name="Lutzoni F."/>
            <person name="Magnuson J."/>
            <person name="Mondo S."/>
            <person name="Nolan M."/>
            <person name="Ohm R."/>
            <person name="Pangilinan J."/>
            <person name="Park H.-J."/>
            <person name="Ramirez L."/>
            <person name="Alfaro M."/>
            <person name="Sun H."/>
            <person name="Tritt A."/>
            <person name="Yoshinaga Y."/>
            <person name="Zwiers L.-H."/>
            <person name="Turgeon B."/>
            <person name="Goodwin S."/>
            <person name="Spatafora J."/>
            <person name="Crous P."/>
            <person name="Grigoriev I."/>
        </authorList>
    </citation>
    <scope>NUCLEOTIDE SEQUENCE</scope>
    <source>
        <strain evidence="1">CBS 161.51</strain>
    </source>
</reference>
<protein>
    <submittedName>
        <fullName evidence="1">Uncharacterized protein</fullName>
    </submittedName>
</protein>
<dbReference type="Proteomes" id="UP000800038">
    <property type="component" value="Unassembled WGS sequence"/>
</dbReference>
<dbReference type="SUPFAM" id="SSF56037">
    <property type="entry name" value="PheT/TilS domain"/>
    <property type="match status" value="1"/>
</dbReference>
<dbReference type="OrthoDB" id="5587917at2759"/>
<evidence type="ECO:0000313" key="1">
    <source>
        <dbReference type="EMBL" id="KAF1942331.1"/>
    </source>
</evidence>
<dbReference type="EMBL" id="ML976036">
    <property type="protein sequence ID" value="KAF1942331.1"/>
    <property type="molecule type" value="Genomic_DNA"/>
</dbReference>
<feature type="non-terminal residue" evidence="1">
    <location>
        <position position="1"/>
    </location>
</feature>
<sequence>KGDENFDMKTDCEVVVKHPSPGEDVWCDDGGVTCRRWDWGQCSRTALSDGTTNVLLVLDALQVVRDEGLEKAIYELSGELRKLSGDVNVASRILRAP</sequence>
<dbReference type="PANTHER" id="PTHR39209:SF2">
    <property type="entry name" value="CYTOPLASMIC PROTEIN"/>
    <property type="match status" value="1"/>
</dbReference>
<name>A0A6A5SP00_9PLEO</name>
<evidence type="ECO:0000313" key="2">
    <source>
        <dbReference type="Proteomes" id="UP000800038"/>
    </source>
</evidence>